<dbReference type="PANTHER" id="PTHR10443:SF12">
    <property type="entry name" value="DIPEPTIDASE"/>
    <property type="match status" value="1"/>
</dbReference>
<keyword evidence="1" id="KW-0645">Protease</keyword>
<dbReference type="InterPro" id="IPR008257">
    <property type="entry name" value="Pept_M19"/>
</dbReference>
<dbReference type="EMBL" id="JANFZH010000006">
    <property type="protein sequence ID" value="MCQ4839115.1"/>
    <property type="molecule type" value="Genomic_DNA"/>
</dbReference>
<gene>
    <name evidence="1" type="ORF">NE695_04185</name>
</gene>
<dbReference type="RefSeq" id="WP_066865868.1">
    <property type="nucleotide sequence ID" value="NZ_CABKVV010000014.1"/>
</dbReference>
<keyword evidence="2" id="KW-1185">Reference proteome</keyword>
<dbReference type="PANTHER" id="PTHR10443">
    <property type="entry name" value="MICROSOMAL DIPEPTIDASE"/>
    <property type="match status" value="1"/>
</dbReference>
<sequence>MYYFDLHCDTVTECMMKGKSLLHNDLHIDLKRGAALGHYIQCFAAWIPDTLRGEAAFQHFIKIADCLEQERRAYSNKMQCHRMPETGEGIHQDSTVTAILTVENGAALGGTLETIPELRRRGVKLLTLTWNGENELGRGVMAPGKGGLTEFGRNAVRMLEDAGIIVDVSHASPELFEDVASIAKKPFIATHSNSIQLCRHPRNLSDQQFLAIKASGGIVGLNFYRGFLNDTPDKASMMDILRHAEHFLSLGGEDVLAMGSDFDGASLPFDMEGIQSVPRLWELFLRHNYKESLLYKIFYQNAAEFFIQNKLF</sequence>
<organism evidence="1 2">
    <name type="scientific">Neglectibacter timonensis</name>
    <dbReference type="NCBI Taxonomy" id="1776382"/>
    <lineage>
        <taxon>Bacteria</taxon>
        <taxon>Bacillati</taxon>
        <taxon>Bacillota</taxon>
        <taxon>Clostridia</taxon>
        <taxon>Eubacteriales</taxon>
        <taxon>Oscillospiraceae</taxon>
        <taxon>Neglectibacter</taxon>
    </lineage>
</organism>
<accession>A0ABT1RXQ7</accession>
<name>A0ABT1RXQ7_9FIRM</name>
<dbReference type="GO" id="GO:0016805">
    <property type="term" value="F:dipeptidase activity"/>
    <property type="evidence" value="ECO:0007669"/>
    <property type="project" value="UniProtKB-KW"/>
</dbReference>
<keyword evidence="1" id="KW-0224">Dipeptidase</keyword>
<comment type="caution">
    <text evidence="1">The sequence shown here is derived from an EMBL/GenBank/DDBJ whole genome shotgun (WGS) entry which is preliminary data.</text>
</comment>
<dbReference type="Gene3D" id="3.20.20.140">
    <property type="entry name" value="Metal-dependent hydrolases"/>
    <property type="match status" value="1"/>
</dbReference>
<dbReference type="Pfam" id="PF01244">
    <property type="entry name" value="Peptidase_M19"/>
    <property type="match status" value="1"/>
</dbReference>
<reference evidence="1 2" key="1">
    <citation type="submission" date="2022-06" db="EMBL/GenBank/DDBJ databases">
        <title>Isolation of gut microbiota from human fecal samples.</title>
        <authorList>
            <person name="Pamer E.G."/>
            <person name="Barat B."/>
            <person name="Waligurski E."/>
            <person name="Medina S."/>
            <person name="Paddock L."/>
            <person name="Mostad J."/>
        </authorList>
    </citation>
    <scope>NUCLEOTIDE SEQUENCE [LARGE SCALE GENOMIC DNA]</scope>
    <source>
        <strain evidence="1 2">DFI.9.73</strain>
    </source>
</reference>
<dbReference type="SUPFAM" id="SSF51556">
    <property type="entry name" value="Metallo-dependent hydrolases"/>
    <property type="match status" value="1"/>
</dbReference>
<protein>
    <submittedName>
        <fullName evidence="1">Membrane dipeptidase</fullName>
        <ecNumber evidence="1">3.4.13.-</ecNumber>
    </submittedName>
</protein>
<dbReference type="InterPro" id="IPR032466">
    <property type="entry name" value="Metal_Hydrolase"/>
</dbReference>
<dbReference type="EC" id="3.4.13.-" evidence="1"/>
<evidence type="ECO:0000313" key="2">
    <source>
        <dbReference type="Proteomes" id="UP001524473"/>
    </source>
</evidence>
<dbReference type="PROSITE" id="PS51365">
    <property type="entry name" value="RENAL_DIPEPTIDASE_2"/>
    <property type="match status" value="1"/>
</dbReference>
<keyword evidence="1" id="KW-0378">Hydrolase</keyword>
<evidence type="ECO:0000313" key="1">
    <source>
        <dbReference type="EMBL" id="MCQ4839115.1"/>
    </source>
</evidence>
<dbReference type="Proteomes" id="UP001524473">
    <property type="component" value="Unassembled WGS sequence"/>
</dbReference>
<dbReference type="GeneID" id="90533098"/>
<proteinExistence type="predicted"/>